<comment type="caution">
    <text evidence="1">The sequence shown here is derived from an EMBL/GenBank/DDBJ whole genome shotgun (WGS) entry which is preliminary data.</text>
</comment>
<accession>A0AAW2ZJB4</accession>
<protein>
    <submittedName>
        <fullName evidence="1">Uncharacterized protein</fullName>
    </submittedName>
</protein>
<reference evidence="1 2" key="1">
    <citation type="submission" date="2024-03" db="EMBL/GenBank/DDBJ databases">
        <title>The Acrasis kona genome and developmental transcriptomes reveal deep origins of eukaryotic multicellular pathways.</title>
        <authorList>
            <person name="Sheikh S."/>
            <person name="Fu C.-J."/>
            <person name="Brown M.W."/>
            <person name="Baldauf S.L."/>
        </authorList>
    </citation>
    <scope>NUCLEOTIDE SEQUENCE [LARGE SCALE GENOMIC DNA]</scope>
    <source>
        <strain evidence="1 2">ATCC MYA-3509</strain>
    </source>
</reference>
<proteinExistence type="predicted"/>
<dbReference type="AlphaFoldDB" id="A0AAW2ZJB4"/>
<name>A0AAW2ZJB4_9EUKA</name>
<evidence type="ECO:0000313" key="1">
    <source>
        <dbReference type="EMBL" id="KAL0489489.1"/>
    </source>
</evidence>
<dbReference type="EMBL" id="JAOPGA020001561">
    <property type="protein sequence ID" value="KAL0489489.1"/>
    <property type="molecule type" value="Genomic_DNA"/>
</dbReference>
<organism evidence="1 2">
    <name type="scientific">Acrasis kona</name>
    <dbReference type="NCBI Taxonomy" id="1008807"/>
    <lineage>
        <taxon>Eukaryota</taxon>
        <taxon>Discoba</taxon>
        <taxon>Heterolobosea</taxon>
        <taxon>Tetramitia</taxon>
        <taxon>Eutetramitia</taxon>
        <taxon>Acrasidae</taxon>
        <taxon>Acrasis</taxon>
    </lineage>
</organism>
<evidence type="ECO:0000313" key="2">
    <source>
        <dbReference type="Proteomes" id="UP001431209"/>
    </source>
</evidence>
<gene>
    <name evidence="1" type="ORF">AKO1_010495</name>
</gene>
<sequence length="294" mass="33897">MCSQILQSLILQNTSSALKALYTSHSRVTNQSDYNQQNDKIQQFLNRILNENRIYHNKLESNNIIKNEQPHETKEEFEKKKRQLMILLDQAVSSKMKISKAFGDKLKTFGPDPKSKYGLGWHPGWYEPERFEPEMDCDPFRGACGASSCPCEMFVTWPSNLRDKATVTNTDLDDKNVQYVYNPQFVNPENELCLECHHPKSEHVLATKKDRSSLKEFNPDMIGKYGIDYFGMNKHPADIPLFELTRFYEANPIYAGANPDQAKMALTEIEEPTDKNKGMNAMMDEEDDMFDELG</sequence>
<dbReference type="Proteomes" id="UP001431209">
    <property type="component" value="Unassembled WGS sequence"/>
</dbReference>
<keyword evidence="2" id="KW-1185">Reference proteome</keyword>